<keyword evidence="4" id="KW-1185">Reference proteome</keyword>
<evidence type="ECO:0000313" key="3">
    <source>
        <dbReference type="EMBL" id="KAI5064462.1"/>
    </source>
</evidence>
<gene>
    <name evidence="3" type="ORF">GOP47_0021132</name>
</gene>
<dbReference type="PANTHER" id="PTHR31672:SF2">
    <property type="entry name" value="F-BOX DOMAIN-CONTAINING PROTEIN"/>
    <property type="match status" value="1"/>
</dbReference>
<dbReference type="InterPro" id="IPR050796">
    <property type="entry name" value="SCF_F-box_component"/>
</dbReference>
<organism evidence="3 4">
    <name type="scientific">Adiantum capillus-veneris</name>
    <name type="common">Maidenhair fern</name>
    <dbReference type="NCBI Taxonomy" id="13818"/>
    <lineage>
        <taxon>Eukaryota</taxon>
        <taxon>Viridiplantae</taxon>
        <taxon>Streptophyta</taxon>
        <taxon>Embryophyta</taxon>
        <taxon>Tracheophyta</taxon>
        <taxon>Polypodiopsida</taxon>
        <taxon>Polypodiidae</taxon>
        <taxon>Polypodiales</taxon>
        <taxon>Pteridineae</taxon>
        <taxon>Pteridaceae</taxon>
        <taxon>Vittarioideae</taxon>
        <taxon>Adiantum</taxon>
    </lineage>
</organism>
<comment type="caution">
    <text evidence="3">The sequence shown here is derived from an EMBL/GenBank/DDBJ whole genome shotgun (WGS) entry which is preliminary data.</text>
</comment>
<dbReference type="AlphaFoldDB" id="A0A9D4Z8D9"/>
<dbReference type="PANTHER" id="PTHR31672">
    <property type="entry name" value="BNACNNG10540D PROTEIN"/>
    <property type="match status" value="1"/>
</dbReference>
<dbReference type="Pfam" id="PF00646">
    <property type="entry name" value="F-box"/>
    <property type="match status" value="1"/>
</dbReference>
<accession>A0A9D4Z8D9</accession>
<feature type="domain" description="F-box" evidence="2">
    <location>
        <begin position="90"/>
        <end position="131"/>
    </location>
</feature>
<reference evidence="3" key="1">
    <citation type="submission" date="2021-01" db="EMBL/GenBank/DDBJ databases">
        <title>Adiantum capillus-veneris genome.</title>
        <authorList>
            <person name="Fang Y."/>
            <person name="Liao Q."/>
        </authorList>
    </citation>
    <scope>NUCLEOTIDE SEQUENCE</scope>
    <source>
        <strain evidence="3">H3</strain>
        <tissue evidence="3">Leaf</tissue>
    </source>
</reference>
<protein>
    <recommendedName>
        <fullName evidence="2">F-box domain-containing protein</fullName>
    </recommendedName>
</protein>
<name>A0A9D4Z8D9_ADICA</name>
<evidence type="ECO:0000259" key="2">
    <source>
        <dbReference type="Pfam" id="PF00646"/>
    </source>
</evidence>
<dbReference type="OrthoDB" id="591557at2759"/>
<dbReference type="EMBL" id="JABFUD020000020">
    <property type="protein sequence ID" value="KAI5064462.1"/>
    <property type="molecule type" value="Genomic_DNA"/>
</dbReference>
<feature type="compositionally biased region" description="Basic and acidic residues" evidence="1">
    <location>
        <begin position="50"/>
        <end position="59"/>
    </location>
</feature>
<dbReference type="SUPFAM" id="SSF81383">
    <property type="entry name" value="F-box domain"/>
    <property type="match status" value="1"/>
</dbReference>
<evidence type="ECO:0000313" key="4">
    <source>
        <dbReference type="Proteomes" id="UP000886520"/>
    </source>
</evidence>
<dbReference type="InterPro" id="IPR001810">
    <property type="entry name" value="F-box_dom"/>
</dbReference>
<proteinExistence type="predicted"/>
<evidence type="ECO:0000256" key="1">
    <source>
        <dbReference type="SAM" id="MobiDB-lite"/>
    </source>
</evidence>
<feature type="compositionally biased region" description="Basic residues" evidence="1">
    <location>
        <begin position="213"/>
        <end position="225"/>
    </location>
</feature>
<sequence length="699" mass="79482">MASSVHDSVTSEDEEPRRICNLEWDSDFDGHRFGPSWESYPTSSDDDRDEGPCRQCHSDADEEPHFRVQLLHGSLIPPFSDYPAMDPSLWSRLPPHLLERALAMVRPVFSFHLALVCKSWFSLLSCPRFKKLRFELAKSGHHTGRAGLCASLWHGQEAERNAETASCGTCDLKKSDVKDFDSKYVGTSNDKTCLSGISELDGGGSQETSCRATRGKRGPTKKSGKRPAGVLRPYGLDGADEFLCSTTLQFGHDSTSIEADMEEEFFYSGMSDAVCALEYQPGRLCPGCQPRQSDISYFDNRKVYKVYLSFLPEKFRFFLPPDCVVQDGFVCLFKAESFASPNSTGGFDQMKRLCFCVANPITKSWKELPTEVCTRSDFKKWREDWTVRLEVQNDKFTVCLLTPRENNDNLMMTVNTYSSRAGAWKLSFLQSMRYMTPAYALEGEGKWPCYTICKGFLCTANYRRSHLETMVHNLETGELVYFQDDLGSSSEDDDWGDNPPLRVRGSSAPMVTYESGMCLPFKMASSCKGFFFVARFFTDDTLEERIHALSRGHINIRKAVKMFLKERRQAGFAVWGLELSNGMWKKVSKSVMPQKMKCALMKRPPWNPFKVYKGRGPKDVRILYVDEAVVAGDVVYMFLGLKEDYNFLVCDGDLRLWTGMVAYSMSNDTWELIYHGLIPRLNGNEWHVFKPNFNDLCLC</sequence>
<dbReference type="Proteomes" id="UP000886520">
    <property type="component" value="Chromosome 20"/>
</dbReference>
<feature type="region of interest" description="Disordered" evidence="1">
    <location>
        <begin position="25"/>
        <end position="59"/>
    </location>
</feature>
<feature type="region of interest" description="Disordered" evidence="1">
    <location>
        <begin position="201"/>
        <end position="229"/>
    </location>
</feature>
<dbReference type="InterPro" id="IPR036047">
    <property type="entry name" value="F-box-like_dom_sf"/>
</dbReference>